<dbReference type="PANTHER" id="PTHR15549:SF6">
    <property type="entry name" value="MID2 DOMAIN-CONTAINING PROTEIN"/>
    <property type="match status" value="1"/>
</dbReference>
<dbReference type="Gene3D" id="1.50.10.20">
    <property type="match status" value="1"/>
</dbReference>
<gene>
    <name evidence="8" type="ORF">WG66_2790</name>
</gene>
<keyword evidence="2 6" id="KW-0812">Transmembrane</keyword>
<dbReference type="EMBL" id="LATX01000889">
    <property type="protein sequence ID" value="KTB44624.1"/>
    <property type="molecule type" value="Genomic_DNA"/>
</dbReference>
<organism evidence="8 9">
    <name type="scientific">Moniliophthora roreri</name>
    <name type="common">Frosty pod rot fungus</name>
    <name type="synonym">Monilia roreri</name>
    <dbReference type="NCBI Taxonomy" id="221103"/>
    <lineage>
        <taxon>Eukaryota</taxon>
        <taxon>Fungi</taxon>
        <taxon>Dikarya</taxon>
        <taxon>Basidiomycota</taxon>
        <taxon>Agaricomycotina</taxon>
        <taxon>Agaricomycetes</taxon>
        <taxon>Agaricomycetidae</taxon>
        <taxon>Agaricales</taxon>
        <taxon>Marasmiineae</taxon>
        <taxon>Marasmiaceae</taxon>
        <taxon>Moniliophthora</taxon>
    </lineage>
</organism>
<dbReference type="InterPro" id="IPR008928">
    <property type="entry name" value="6-hairpin_glycosidase_sf"/>
</dbReference>
<dbReference type="GO" id="GO:0071944">
    <property type="term" value="C:cell periphery"/>
    <property type="evidence" value="ECO:0007669"/>
    <property type="project" value="UniProtKB-ARBA"/>
</dbReference>
<keyword evidence="7" id="KW-0732">Signal</keyword>
<dbReference type="SUPFAM" id="SSF48208">
    <property type="entry name" value="Six-hairpin glycosidases"/>
    <property type="match status" value="1"/>
</dbReference>
<evidence type="ECO:0000256" key="2">
    <source>
        <dbReference type="ARBA" id="ARBA00022692"/>
    </source>
</evidence>
<evidence type="ECO:0000256" key="3">
    <source>
        <dbReference type="ARBA" id="ARBA00022989"/>
    </source>
</evidence>
<dbReference type="Gene3D" id="1.20.5.510">
    <property type="entry name" value="Single helix bin"/>
    <property type="match status" value="1"/>
</dbReference>
<keyword evidence="3 6" id="KW-1133">Transmembrane helix</keyword>
<dbReference type="InterPro" id="IPR051694">
    <property type="entry name" value="Immunoregulatory_rcpt-like"/>
</dbReference>
<evidence type="ECO:0000256" key="4">
    <source>
        <dbReference type="ARBA" id="ARBA00023136"/>
    </source>
</evidence>
<evidence type="ECO:0000256" key="6">
    <source>
        <dbReference type="SAM" id="Phobius"/>
    </source>
</evidence>
<feature type="signal peptide" evidence="7">
    <location>
        <begin position="1"/>
        <end position="20"/>
    </location>
</feature>
<proteinExistence type="predicted"/>
<name>A0A0W0G7V1_MONRR</name>
<comment type="caution">
    <text evidence="8">The sequence shown here is derived from an EMBL/GenBank/DDBJ whole genome shotgun (WGS) entry which is preliminary data.</text>
</comment>
<comment type="subcellular location">
    <subcellularLocation>
        <location evidence="1">Membrane</location>
        <topology evidence="1">Single-pass membrane protein</topology>
    </subcellularLocation>
</comment>
<dbReference type="GO" id="GO:0005975">
    <property type="term" value="P:carbohydrate metabolic process"/>
    <property type="evidence" value="ECO:0007669"/>
    <property type="project" value="InterPro"/>
</dbReference>
<dbReference type="AlphaFoldDB" id="A0A0W0G7V1"/>
<evidence type="ECO:0008006" key="10">
    <source>
        <dbReference type="Google" id="ProtNLM"/>
    </source>
</evidence>
<sequence>MLSCFLLCILAPFIVHLAIAQSLVPSPDWRKPNITIQTQDRVGIANAALNVAINKLEQDLTYCAAEGGGYGLKGAARLHMQLSVLDDVANTTTYQDQVRKYFELRGDGSGNLTAPEQVLYLISASMTMSYFLLYGYAACRAYMTYGDDYLLRIAENIWARANNETITNTKSLPLNICDAQRSRLMGGIFSLGSEQPITFLGNDNGLFFVISALLAELTSNSTYLDAALRTASFIRTNMHRTPGIVQGIVVKDNCSNAQFSDNLPRGQDETGMMIQGLVVLDSIQRHTNSSIMDEYILPFRPPDEVMLPNAGYLAHALGFVYERIPSNMTELKSYLQSFIGVQFNAILDQATSFEHENLYGNWIGPPSTVFHSSNQTSACQGLIAAISIPQATVENAAPFPKVPGSKASSTPVGAIAGGVVGGVAIVAIAGICIFYYRRRQRRSEDGGTATTPFTTQASTIGNISKGKRRAVSSHSGDSQPLPGSGSSSAQDDVPPPAYEA</sequence>
<feature type="region of interest" description="Disordered" evidence="5">
    <location>
        <begin position="444"/>
        <end position="500"/>
    </location>
</feature>
<dbReference type="PANTHER" id="PTHR15549">
    <property type="entry name" value="PAIRED IMMUNOGLOBULIN-LIKE TYPE 2 RECEPTOR"/>
    <property type="match status" value="1"/>
</dbReference>
<evidence type="ECO:0000313" key="9">
    <source>
        <dbReference type="Proteomes" id="UP000054988"/>
    </source>
</evidence>
<reference evidence="8 9" key="1">
    <citation type="submission" date="2015-12" db="EMBL/GenBank/DDBJ databases">
        <title>Draft genome sequence of Moniliophthora roreri, the causal agent of frosty pod rot of cacao.</title>
        <authorList>
            <person name="Aime M.C."/>
            <person name="Diaz-Valderrama J.R."/>
            <person name="Kijpornyongpan T."/>
            <person name="Phillips-Mora W."/>
        </authorList>
    </citation>
    <scope>NUCLEOTIDE SEQUENCE [LARGE SCALE GENOMIC DNA]</scope>
    <source>
        <strain evidence="8 9">MCA 2952</strain>
    </source>
</reference>
<feature type="chain" id="PRO_5006902424" description="Glycoside hydrolase family 76 protein" evidence="7">
    <location>
        <begin position="21"/>
        <end position="500"/>
    </location>
</feature>
<feature type="compositionally biased region" description="Low complexity" evidence="5">
    <location>
        <begin position="448"/>
        <end position="459"/>
    </location>
</feature>
<feature type="transmembrane region" description="Helical" evidence="6">
    <location>
        <begin position="412"/>
        <end position="436"/>
    </location>
</feature>
<evidence type="ECO:0000313" key="8">
    <source>
        <dbReference type="EMBL" id="KTB44624.1"/>
    </source>
</evidence>
<evidence type="ECO:0000256" key="1">
    <source>
        <dbReference type="ARBA" id="ARBA00004167"/>
    </source>
</evidence>
<accession>A0A0W0G7V1</accession>
<evidence type="ECO:0000256" key="5">
    <source>
        <dbReference type="SAM" id="MobiDB-lite"/>
    </source>
</evidence>
<keyword evidence="4 6" id="KW-0472">Membrane</keyword>
<protein>
    <recommendedName>
        <fullName evidence="10">Glycoside hydrolase family 76 protein</fullName>
    </recommendedName>
</protein>
<evidence type="ECO:0000256" key="7">
    <source>
        <dbReference type="SAM" id="SignalP"/>
    </source>
</evidence>
<dbReference type="Proteomes" id="UP000054988">
    <property type="component" value="Unassembled WGS sequence"/>
</dbReference>
<dbReference type="GO" id="GO:0016020">
    <property type="term" value="C:membrane"/>
    <property type="evidence" value="ECO:0007669"/>
    <property type="project" value="UniProtKB-SubCell"/>
</dbReference>